<keyword evidence="2" id="KW-1185">Reference proteome</keyword>
<reference evidence="1 2" key="1">
    <citation type="submission" date="2017-02" db="EMBL/GenBank/DDBJ databases">
        <title>Pseudoalteromonas ulvae TC14 Genome.</title>
        <authorList>
            <person name="Molmeret M."/>
        </authorList>
    </citation>
    <scope>NUCLEOTIDE SEQUENCE [LARGE SCALE GENOMIC DNA]</scope>
    <source>
        <strain evidence="1">TC14</strain>
    </source>
</reference>
<dbReference type="EMBL" id="MWPV01000002">
    <property type="protein sequence ID" value="OUL58225.1"/>
    <property type="molecule type" value="Genomic_DNA"/>
</dbReference>
<name>A0A244CRJ6_PSEDV</name>
<gene>
    <name evidence="1" type="ORF">B1199_07685</name>
</gene>
<dbReference type="AlphaFoldDB" id="A0A244CRJ6"/>
<evidence type="ECO:0000313" key="2">
    <source>
        <dbReference type="Proteomes" id="UP000194841"/>
    </source>
</evidence>
<protein>
    <recommendedName>
        <fullName evidence="3">HTH psq-type domain-containing protein</fullName>
    </recommendedName>
</protein>
<evidence type="ECO:0000313" key="1">
    <source>
        <dbReference type="EMBL" id="OUL58225.1"/>
    </source>
</evidence>
<dbReference type="RefSeq" id="WP_086743533.1">
    <property type="nucleotide sequence ID" value="NZ_MWPV01000002.1"/>
</dbReference>
<evidence type="ECO:0008006" key="3">
    <source>
        <dbReference type="Google" id="ProtNLM"/>
    </source>
</evidence>
<accession>A0A244CRJ6</accession>
<proteinExistence type="predicted"/>
<sequence>MSVSIEQQQAAINEVLVNKRLISDVASEFGLAKRSLYSLIQARQKPNKVKLSLLKQQLNLIEQQIELLSIN</sequence>
<comment type="caution">
    <text evidence="1">The sequence shown here is derived from an EMBL/GenBank/DDBJ whole genome shotgun (WGS) entry which is preliminary data.</text>
</comment>
<dbReference type="Proteomes" id="UP000194841">
    <property type="component" value="Unassembled WGS sequence"/>
</dbReference>
<organism evidence="1 2">
    <name type="scientific">Pseudoalteromonas ulvae</name>
    <dbReference type="NCBI Taxonomy" id="107327"/>
    <lineage>
        <taxon>Bacteria</taxon>
        <taxon>Pseudomonadati</taxon>
        <taxon>Pseudomonadota</taxon>
        <taxon>Gammaproteobacteria</taxon>
        <taxon>Alteromonadales</taxon>
        <taxon>Pseudoalteromonadaceae</taxon>
        <taxon>Pseudoalteromonas</taxon>
    </lineage>
</organism>
<dbReference type="OrthoDB" id="9969110at2"/>